<evidence type="ECO:0000313" key="2">
    <source>
        <dbReference type="Proteomes" id="UP000182178"/>
    </source>
</evidence>
<accession>A0ABP2AAC4</accession>
<sequence length="84" mass="9233">MTNLLPLGSKIDVVVEDVGEGMYFATSTNMRGLLVAERDRERLVPAVEAAICDLYEVLGHQVRVRQVTPTADEERLGSFLVEAA</sequence>
<evidence type="ECO:0008006" key="3">
    <source>
        <dbReference type="Google" id="ProtNLM"/>
    </source>
</evidence>
<reference evidence="1 2" key="1">
    <citation type="submission" date="2015-08" db="EMBL/GenBank/DDBJ databases">
        <authorList>
            <person name="Varghese N."/>
        </authorList>
    </citation>
    <scope>NUCLEOTIDE SEQUENCE [LARGE SCALE GENOMIC DNA]</scope>
    <source>
        <strain evidence="1 2">DSM 18167</strain>
    </source>
</reference>
<protein>
    <recommendedName>
        <fullName evidence="3">DUF1902 domain-containing protein</fullName>
    </recommendedName>
</protein>
<organism evidence="1 2">
    <name type="scientific">Chelatococcus sambhunathii</name>
    <dbReference type="NCBI Taxonomy" id="363953"/>
    <lineage>
        <taxon>Bacteria</taxon>
        <taxon>Pseudomonadati</taxon>
        <taxon>Pseudomonadota</taxon>
        <taxon>Alphaproteobacteria</taxon>
        <taxon>Hyphomicrobiales</taxon>
        <taxon>Chelatococcaceae</taxon>
        <taxon>Chelatococcus</taxon>
    </lineage>
</organism>
<keyword evidence="2" id="KW-1185">Reference proteome</keyword>
<comment type="caution">
    <text evidence="1">The sequence shown here is derived from an EMBL/GenBank/DDBJ whole genome shotgun (WGS) entry which is preliminary data.</text>
</comment>
<dbReference type="EMBL" id="CYHC01000010">
    <property type="protein sequence ID" value="CUA89803.1"/>
    <property type="molecule type" value="Genomic_DNA"/>
</dbReference>
<proteinExistence type="predicted"/>
<evidence type="ECO:0000313" key="1">
    <source>
        <dbReference type="EMBL" id="CUA89803.1"/>
    </source>
</evidence>
<name>A0ABP2AAC4_9HYPH</name>
<gene>
    <name evidence="1" type="ORF">Ga0061061_1102</name>
</gene>
<dbReference type="Proteomes" id="UP000182178">
    <property type="component" value="Unassembled WGS sequence"/>
</dbReference>